<reference evidence="1" key="1">
    <citation type="submission" date="2016-04" db="EMBL/GenBank/DDBJ databases">
        <authorList>
            <person name="Calderon-Fernandez G.M.Sr."/>
        </authorList>
    </citation>
    <scope>NUCLEOTIDE SEQUENCE</scope>
    <source>
        <strain evidence="1">Int1</strain>
        <tissue evidence="1">Integument</tissue>
    </source>
</reference>
<name>A0A170WA05_TRIIF</name>
<evidence type="ECO:0000313" key="1">
    <source>
        <dbReference type="EMBL" id="JAR97349.1"/>
    </source>
</evidence>
<proteinExistence type="predicted"/>
<organism evidence="1">
    <name type="scientific">Triatoma infestans</name>
    <name type="common">Assassin bug</name>
    <dbReference type="NCBI Taxonomy" id="30076"/>
    <lineage>
        <taxon>Eukaryota</taxon>
        <taxon>Metazoa</taxon>
        <taxon>Ecdysozoa</taxon>
        <taxon>Arthropoda</taxon>
        <taxon>Hexapoda</taxon>
        <taxon>Insecta</taxon>
        <taxon>Pterygota</taxon>
        <taxon>Neoptera</taxon>
        <taxon>Paraneoptera</taxon>
        <taxon>Hemiptera</taxon>
        <taxon>Heteroptera</taxon>
        <taxon>Panheteroptera</taxon>
        <taxon>Cimicomorpha</taxon>
        <taxon>Reduviidae</taxon>
        <taxon>Triatominae</taxon>
        <taxon>Triatoma</taxon>
    </lineage>
</organism>
<dbReference type="AlphaFoldDB" id="A0A170WA05"/>
<sequence length="35" mass="3912">MAVKMSTRSQLTKDLNESVTSLLGKRIKILTEECS</sequence>
<protein>
    <submittedName>
        <fullName evidence="1">Leucine-rich repeat-containing protein 16a isoform x1</fullName>
    </submittedName>
</protein>
<accession>A0A170WA05</accession>
<reference evidence="1" key="2">
    <citation type="journal article" date="2017" name="J. Med. Entomol.">
        <title>Transcriptome Analysis of the Triatoma infestans (Hemiptera: Reduviidae) Integument.</title>
        <authorList>
            <person name="Calderon-Fernandez G.M."/>
            <person name="Moriconi D.E."/>
            <person name="Dulbecco A.B."/>
            <person name="Juarez M.P."/>
        </authorList>
    </citation>
    <scope>NUCLEOTIDE SEQUENCE</scope>
    <source>
        <strain evidence="1">Int1</strain>
        <tissue evidence="1">Integument</tissue>
    </source>
</reference>
<dbReference type="EMBL" id="GEMB01005975">
    <property type="protein sequence ID" value="JAR97349.1"/>
    <property type="molecule type" value="Transcribed_RNA"/>
</dbReference>